<protein>
    <submittedName>
        <fullName evidence="2">Uncharacterized protein</fullName>
    </submittedName>
</protein>
<organism evidence="2 3">
    <name type="scientific">Panicum hallii var. hallii</name>
    <dbReference type="NCBI Taxonomy" id="1504633"/>
    <lineage>
        <taxon>Eukaryota</taxon>
        <taxon>Viridiplantae</taxon>
        <taxon>Streptophyta</taxon>
        <taxon>Embryophyta</taxon>
        <taxon>Tracheophyta</taxon>
        <taxon>Spermatophyta</taxon>
        <taxon>Magnoliopsida</taxon>
        <taxon>Liliopsida</taxon>
        <taxon>Poales</taxon>
        <taxon>Poaceae</taxon>
        <taxon>PACMAD clade</taxon>
        <taxon>Panicoideae</taxon>
        <taxon>Panicodae</taxon>
        <taxon>Paniceae</taxon>
        <taxon>Panicinae</taxon>
        <taxon>Panicum</taxon>
        <taxon>Panicum sect. Panicum</taxon>
    </lineage>
</organism>
<evidence type="ECO:0000313" key="2">
    <source>
        <dbReference type="EMBL" id="PUZ60458.1"/>
    </source>
</evidence>
<dbReference type="Proteomes" id="UP000244336">
    <property type="component" value="Chromosome 4"/>
</dbReference>
<feature type="compositionally biased region" description="Basic and acidic residues" evidence="1">
    <location>
        <begin position="72"/>
        <end position="91"/>
    </location>
</feature>
<feature type="region of interest" description="Disordered" evidence="1">
    <location>
        <begin position="47"/>
        <end position="103"/>
    </location>
</feature>
<evidence type="ECO:0000256" key="1">
    <source>
        <dbReference type="SAM" id="MobiDB-lite"/>
    </source>
</evidence>
<accession>A0A2T7DY01</accession>
<proteinExistence type="predicted"/>
<dbReference type="Gramene" id="PUZ60458">
    <property type="protein sequence ID" value="PUZ60458"/>
    <property type="gene ID" value="GQ55_4G128600"/>
</dbReference>
<sequence length="115" mass="12391">MHELERSRSRFKEYSPTGPRDGHRGPREADPMATEAEALAAAEARLPAYLAADSDDSEDDEDFTPAIPVQRAAHDHEAGPSRVEVVTECHDLSPPPPPPITAAQVTVPDTLASIL</sequence>
<reference evidence="2 3" key="1">
    <citation type="submission" date="2018-04" db="EMBL/GenBank/DDBJ databases">
        <title>WGS assembly of Panicum hallii var. hallii HAL2.</title>
        <authorList>
            <person name="Lovell J."/>
            <person name="Jenkins J."/>
            <person name="Lowry D."/>
            <person name="Mamidi S."/>
            <person name="Sreedasyam A."/>
            <person name="Weng X."/>
            <person name="Barry K."/>
            <person name="Bonette J."/>
            <person name="Campitelli B."/>
            <person name="Daum C."/>
            <person name="Gordon S."/>
            <person name="Gould B."/>
            <person name="Lipzen A."/>
            <person name="MacQueen A."/>
            <person name="Palacio-Mejia J."/>
            <person name="Plott C."/>
            <person name="Shakirov E."/>
            <person name="Shu S."/>
            <person name="Yoshinaga Y."/>
            <person name="Zane M."/>
            <person name="Rokhsar D."/>
            <person name="Grimwood J."/>
            <person name="Schmutz J."/>
            <person name="Juenger T."/>
        </authorList>
    </citation>
    <scope>NUCLEOTIDE SEQUENCE [LARGE SCALE GENOMIC DNA]</scope>
    <source>
        <strain evidence="3">cv. HAL2</strain>
    </source>
</reference>
<feature type="region of interest" description="Disordered" evidence="1">
    <location>
        <begin position="1"/>
        <end position="33"/>
    </location>
</feature>
<evidence type="ECO:0000313" key="3">
    <source>
        <dbReference type="Proteomes" id="UP000244336"/>
    </source>
</evidence>
<dbReference type="AlphaFoldDB" id="A0A2T7DY01"/>
<feature type="compositionally biased region" description="Basic and acidic residues" evidence="1">
    <location>
        <begin position="20"/>
        <end position="30"/>
    </location>
</feature>
<dbReference type="EMBL" id="CM009752">
    <property type="protein sequence ID" value="PUZ60458.1"/>
    <property type="molecule type" value="Genomic_DNA"/>
</dbReference>
<keyword evidence="3" id="KW-1185">Reference proteome</keyword>
<feature type="compositionally biased region" description="Basic and acidic residues" evidence="1">
    <location>
        <begin position="1"/>
        <end position="13"/>
    </location>
</feature>
<name>A0A2T7DY01_9POAL</name>
<dbReference type="OrthoDB" id="664755at2759"/>
<feature type="compositionally biased region" description="Acidic residues" evidence="1">
    <location>
        <begin position="53"/>
        <end position="63"/>
    </location>
</feature>
<gene>
    <name evidence="2" type="ORF">GQ55_4G128600</name>
</gene>